<dbReference type="Gene3D" id="3.40.50.1820">
    <property type="entry name" value="alpha/beta hydrolase"/>
    <property type="match status" value="1"/>
</dbReference>
<dbReference type="InterPro" id="IPR029058">
    <property type="entry name" value="AB_hydrolase_fold"/>
</dbReference>
<dbReference type="EMBL" id="JACIIX010000008">
    <property type="protein sequence ID" value="MBB6210910.1"/>
    <property type="molecule type" value="Genomic_DNA"/>
</dbReference>
<gene>
    <name evidence="2" type="ORF">FHS48_002340</name>
</gene>
<organism evidence="2 3">
    <name type="scientific">Novispirillum itersonii</name>
    <name type="common">Aquaspirillum itersonii</name>
    <dbReference type="NCBI Taxonomy" id="189"/>
    <lineage>
        <taxon>Bacteria</taxon>
        <taxon>Pseudomonadati</taxon>
        <taxon>Pseudomonadota</taxon>
        <taxon>Alphaproteobacteria</taxon>
        <taxon>Rhodospirillales</taxon>
        <taxon>Novispirillaceae</taxon>
        <taxon>Novispirillum</taxon>
    </lineage>
</organism>
<dbReference type="Pfam" id="PF20408">
    <property type="entry name" value="Abhydrolase_11"/>
    <property type="match status" value="1"/>
</dbReference>
<comment type="caution">
    <text evidence="2">The sequence shown here is derived from an EMBL/GenBank/DDBJ whole genome shotgun (WGS) entry which is preliminary data.</text>
</comment>
<feature type="domain" description="KANL3/Tex30 alpha/beta hydrolase-like" evidence="1">
    <location>
        <begin position="17"/>
        <end position="213"/>
    </location>
</feature>
<reference evidence="2 3" key="1">
    <citation type="submission" date="2020-08" db="EMBL/GenBank/DDBJ databases">
        <title>Genomic Encyclopedia of Type Strains, Phase IV (KMG-IV): sequencing the most valuable type-strain genomes for metagenomic binning, comparative biology and taxonomic classification.</title>
        <authorList>
            <person name="Goeker M."/>
        </authorList>
    </citation>
    <scope>NUCLEOTIDE SEQUENCE [LARGE SCALE GENOMIC DNA]</scope>
    <source>
        <strain evidence="2 3">DSM 11590</strain>
    </source>
</reference>
<dbReference type="PANTHER" id="PTHR13136">
    <property type="entry name" value="TESTIS DEVELOPMENT PROTEIN PRTD"/>
    <property type="match status" value="1"/>
</dbReference>
<evidence type="ECO:0000313" key="2">
    <source>
        <dbReference type="EMBL" id="MBB6210910.1"/>
    </source>
</evidence>
<sequence>MTVQDSQLLWDGPEDAAAVVILAHGAGAPMDSPFQAALAAGLAAQGLRVARFEFSYMARQRAGEGKRPPDREPVLLDRWRAVLEQVRCAYPGVPLVLAGKSMGGRMATLLAAEHPPGAVGVVALGYPFHPAGKPEAAEKRLKALMAQPLPMLIVQGERDALGDRAFVMAQTLPPQIRLHWLPDGDHSFKPRRSSGTTEAANWQAAADVVAEFIRAVTGSSGT</sequence>
<evidence type="ECO:0000259" key="1">
    <source>
        <dbReference type="Pfam" id="PF20408"/>
    </source>
</evidence>
<dbReference type="SUPFAM" id="SSF53474">
    <property type="entry name" value="alpha/beta-Hydrolases"/>
    <property type="match status" value="1"/>
</dbReference>
<dbReference type="AlphaFoldDB" id="A0A7W9ZGB8"/>
<protein>
    <recommendedName>
        <fullName evidence="1">KANL3/Tex30 alpha/beta hydrolase-like domain-containing protein</fullName>
    </recommendedName>
</protein>
<dbReference type="Proteomes" id="UP000544872">
    <property type="component" value="Unassembled WGS sequence"/>
</dbReference>
<accession>A0A7W9ZGB8</accession>
<dbReference type="InterPro" id="IPR046879">
    <property type="entry name" value="KANL3/Tex30_Abhydrolase"/>
</dbReference>
<dbReference type="PANTHER" id="PTHR13136:SF11">
    <property type="entry name" value="TESTIS-EXPRESSED PROTEIN 30"/>
    <property type="match status" value="1"/>
</dbReference>
<proteinExistence type="predicted"/>
<keyword evidence="3" id="KW-1185">Reference proteome</keyword>
<dbReference type="RefSeq" id="WP_184263729.1">
    <property type="nucleotide sequence ID" value="NZ_JACIIX010000008.1"/>
</dbReference>
<evidence type="ECO:0000313" key="3">
    <source>
        <dbReference type="Proteomes" id="UP000544872"/>
    </source>
</evidence>
<name>A0A7W9ZGB8_NOVIT</name>
<dbReference type="InterPro" id="IPR026555">
    <property type="entry name" value="NSL3/Tex30"/>
</dbReference>